<keyword evidence="1" id="KW-0812">Transmembrane</keyword>
<protein>
    <recommendedName>
        <fullName evidence="4">DUF2254 domain-containing protein</fullName>
    </recommendedName>
</protein>
<name>A0A1Z4LLK3_9CYAN</name>
<keyword evidence="1" id="KW-0472">Membrane</keyword>
<evidence type="ECO:0000313" key="3">
    <source>
        <dbReference type="Proteomes" id="UP000218418"/>
    </source>
</evidence>
<organism evidence="2 3">
    <name type="scientific">Calothrix parasitica NIES-267</name>
    <dbReference type="NCBI Taxonomy" id="1973488"/>
    <lineage>
        <taxon>Bacteria</taxon>
        <taxon>Bacillati</taxon>
        <taxon>Cyanobacteriota</taxon>
        <taxon>Cyanophyceae</taxon>
        <taxon>Nostocales</taxon>
        <taxon>Calotrichaceae</taxon>
        <taxon>Calothrix</taxon>
    </lineage>
</organism>
<gene>
    <name evidence="2" type="ORF">NIES267_14560</name>
</gene>
<evidence type="ECO:0000256" key="1">
    <source>
        <dbReference type="SAM" id="Phobius"/>
    </source>
</evidence>
<reference evidence="2 3" key="1">
    <citation type="submission" date="2017-06" db="EMBL/GenBank/DDBJ databases">
        <title>Genome sequencing of cyanobaciteial culture collection at National Institute for Environmental Studies (NIES).</title>
        <authorList>
            <person name="Hirose Y."/>
            <person name="Shimura Y."/>
            <person name="Fujisawa T."/>
            <person name="Nakamura Y."/>
            <person name="Kawachi M."/>
        </authorList>
    </citation>
    <scope>NUCLEOTIDE SEQUENCE [LARGE SCALE GENOMIC DNA]</scope>
    <source>
        <strain evidence="2 3">NIES-267</strain>
    </source>
</reference>
<accession>A0A1Z4LLK3</accession>
<feature type="transmembrane region" description="Helical" evidence="1">
    <location>
        <begin position="64"/>
        <end position="90"/>
    </location>
</feature>
<dbReference type="InterPro" id="IPR018723">
    <property type="entry name" value="DUF2254_membrane"/>
</dbReference>
<proteinExistence type="predicted"/>
<feature type="transmembrane region" description="Helical" evidence="1">
    <location>
        <begin position="110"/>
        <end position="130"/>
    </location>
</feature>
<dbReference type="AlphaFoldDB" id="A0A1Z4LLK3"/>
<dbReference type="Proteomes" id="UP000218418">
    <property type="component" value="Chromosome"/>
</dbReference>
<sequence length="449" mass="50059">MKNIRLGKLWDSLNSSYWFVPTVMAIMSTVLAFSLLRLDRLSYYGPLIKWGWIYTGSADGARGVLSTVAGSTIGITATAFSITIVALQLASSNFGPRILRNFMQDVGNKVVLGTFISTFVYSLLILRAIYGSADDRNQFVPHLSVTVGIILAIICTGVLIYFIHHASTIIQVSYVISQISQELDDAIERLFPQKIGYSEPDHKHSEAEIPEDFDKEAFPIKSSSKGYVQAIDDDKLMDIACKYNLLVKIFTKPGKFVLKGGHTVKILAMDDNNKTLPFEEIQKQIHQAFIVGRERNEQQDVEFPINQLVEIALRALSPSLNDPFTAIRCIDHLGAGLSRLVQTNFPSPYRYDGFENLRVIAHPVTFSGLTDVAFNQIRQNCSSDAAVTVRLLESIAVIAEYTEKSADKKALRRHADLVLKGSRQGLSFDEDIKDVEQKYAEVLKANGRK</sequence>
<keyword evidence="1" id="KW-1133">Transmembrane helix</keyword>
<dbReference type="EMBL" id="AP018227">
    <property type="protein sequence ID" value="BAY81978.1"/>
    <property type="molecule type" value="Genomic_DNA"/>
</dbReference>
<evidence type="ECO:0008006" key="4">
    <source>
        <dbReference type="Google" id="ProtNLM"/>
    </source>
</evidence>
<keyword evidence="3" id="KW-1185">Reference proteome</keyword>
<feature type="transmembrane region" description="Helical" evidence="1">
    <location>
        <begin position="142"/>
        <end position="163"/>
    </location>
</feature>
<dbReference type="OrthoDB" id="2955631at2"/>
<feature type="transmembrane region" description="Helical" evidence="1">
    <location>
        <begin position="16"/>
        <end position="36"/>
    </location>
</feature>
<dbReference type="Pfam" id="PF10011">
    <property type="entry name" value="DUF2254"/>
    <property type="match status" value="1"/>
</dbReference>
<evidence type="ECO:0000313" key="2">
    <source>
        <dbReference type="EMBL" id="BAY81978.1"/>
    </source>
</evidence>